<feature type="compositionally biased region" description="Low complexity" evidence="1">
    <location>
        <begin position="1"/>
        <end position="14"/>
    </location>
</feature>
<feature type="compositionally biased region" description="Low complexity" evidence="1">
    <location>
        <begin position="25"/>
        <end position="42"/>
    </location>
</feature>
<dbReference type="AlphaFoldDB" id="A0AAV8YQQ6"/>
<sequence>MVRTTGGIRISAGKSSKKSGGGGSSRSASSTSSGKSSGKGSSRLPPIPHCEAPSWQKPITNFFNSGAGS</sequence>
<evidence type="ECO:0000313" key="3">
    <source>
        <dbReference type="EMBL" id="KAJ8953998.1"/>
    </source>
</evidence>
<reference evidence="3" key="1">
    <citation type="journal article" date="2023" name="Insect Mol. Biol.">
        <title>Genome sequencing provides insights into the evolution of gene families encoding plant cell wall-degrading enzymes in longhorned beetles.</title>
        <authorList>
            <person name="Shin N.R."/>
            <person name="Okamura Y."/>
            <person name="Kirsch R."/>
            <person name="Pauchet Y."/>
        </authorList>
    </citation>
    <scope>NUCLEOTIDE SEQUENCE</scope>
    <source>
        <strain evidence="3">AMC_N1</strain>
    </source>
</reference>
<proteinExistence type="predicted"/>
<evidence type="ECO:0000259" key="2">
    <source>
        <dbReference type="Pfam" id="PF15715"/>
    </source>
</evidence>
<organism evidence="3 4">
    <name type="scientific">Aromia moschata</name>
    <dbReference type="NCBI Taxonomy" id="1265417"/>
    <lineage>
        <taxon>Eukaryota</taxon>
        <taxon>Metazoa</taxon>
        <taxon>Ecdysozoa</taxon>
        <taxon>Arthropoda</taxon>
        <taxon>Hexapoda</taxon>
        <taxon>Insecta</taxon>
        <taxon>Pterygota</taxon>
        <taxon>Neoptera</taxon>
        <taxon>Endopterygota</taxon>
        <taxon>Coleoptera</taxon>
        <taxon>Polyphaga</taxon>
        <taxon>Cucujiformia</taxon>
        <taxon>Chrysomeloidea</taxon>
        <taxon>Cerambycidae</taxon>
        <taxon>Cerambycinae</taxon>
        <taxon>Callichromatini</taxon>
        <taxon>Aromia</taxon>
    </lineage>
</organism>
<feature type="compositionally biased region" description="Polar residues" evidence="1">
    <location>
        <begin position="57"/>
        <end position="69"/>
    </location>
</feature>
<feature type="region of interest" description="Disordered" evidence="1">
    <location>
        <begin position="1"/>
        <end position="69"/>
    </location>
</feature>
<evidence type="ECO:0000313" key="4">
    <source>
        <dbReference type="Proteomes" id="UP001162162"/>
    </source>
</evidence>
<dbReference type="Pfam" id="PF15715">
    <property type="entry name" value="PAF"/>
    <property type="match status" value="1"/>
</dbReference>
<accession>A0AAV8YQQ6</accession>
<dbReference type="InterPro" id="IPR031444">
    <property type="entry name" value="PCNA-AF_dom"/>
</dbReference>
<dbReference type="Proteomes" id="UP001162162">
    <property type="component" value="Unassembled WGS sequence"/>
</dbReference>
<protein>
    <recommendedName>
        <fullName evidence="2">PCNA-associated factor histone-like domain-containing protein</fullName>
    </recommendedName>
</protein>
<name>A0AAV8YQQ6_9CUCU</name>
<feature type="domain" description="PCNA-associated factor histone-like" evidence="2">
    <location>
        <begin position="1"/>
        <end position="65"/>
    </location>
</feature>
<keyword evidence="4" id="KW-1185">Reference proteome</keyword>
<dbReference type="EMBL" id="JAPWTK010000051">
    <property type="protein sequence ID" value="KAJ8953998.1"/>
    <property type="molecule type" value="Genomic_DNA"/>
</dbReference>
<gene>
    <name evidence="3" type="ORF">NQ318_004289</name>
</gene>
<evidence type="ECO:0000256" key="1">
    <source>
        <dbReference type="SAM" id="MobiDB-lite"/>
    </source>
</evidence>
<comment type="caution">
    <text evidence="3">The sequence shown here is derived from an EMBL/GenBank/DDBJ whole genome shotgun (WGS) entry which is preliminary data.</text>
</comment>